<comment type="caution">
    <text evidence="2">The sequence shown here is derived from an EMBL/GenBank/DDBJ whole genome shotgun (WGS) entry which is preliminary data.</text>
</comment>
<dbReference type="Proteomes" id="UP000824596">
    <property type="component" value="Unassembled WGS sequence"/>
</dbReference>
<organism evidence="2 3">
    <name type="scientific">Hirsutella rhossiliensis</name>
    <dbReference type="NCBI Taxonomy" id="111463"/>
    <lineage>
        <taxon>Eukaryota</taxon>
        <taxon>Fungi</taxon>
        <taxon>Dikarya</taxon>
        <taxon>Ascomycota</taxon>
        <taxon>Pezizomycotina</taxon>
        <taxon>Sordariomycetes</taxon>
        <taxon>Hypocreomycetidae</taxon>
        <taxon>Hypocreales</taxon>
        <taxon>Ophiocordycipitaceae</taxon>
        <taxon>Hirsutella</taxon>
    </lineage>
</organism>
<feature type="compositionally biased region" description="Polar residues" evidence="1">
    <location>
        <begin position="109"/>
        <end position="120"/>
    </location>
</feature>
<sequence>MLDSMGVSTLSSAGKAVPYMRMTDRAVPCQEPIMAADFAECRIPGGVDLWTRNGFYSPGVCFVGYMAHCTQTVGPSDGWPLRDGETAVRCIPEDYDCNAPDKDQRLFSHDSSNNNNTDPGSSRKHDMDRGIHSGSLRDSSPRAGTPVEEQERSDGTQWFWNRWQ</sequence>
<dbReference type="GeneID" id="68352045"/>
<dbReference type="AlphaFoldDB" id="A0A9P8N0Z4"/>
<feature type="compositionally biased region" description="Basic and acidic residues" evidence="1">
    <location>
        <begin position="121"/>
        <end position="131"/>
    </location>
</feature>
<dbReference type="OrthoDB" id="4770059at2759"/>
<reference evidence="2" key="1">
    <citation type="submission" date="2021-09" db="EMBL/GenBank/DDBJ databases">
        <title>A high-quality genome of the endoparasitic fungus Hirsutella rhossiliensis with a comparison of Hirsutella genomes reveals transposable elements contributing to genome size variation.</title>
        <authorList>
            <person name="Lin R."/>
            <person name="Jiao Y."/>
            <person name="Sun X."/>
            <person name="Ling J."/>
            <person name="Xie B."/>
            <person name="Cheng X."/>
        </authorList>
    </citation>
    <scope>NUCLEOTIDE SEQUENCE</scope>
    <source>
        <strain evidence="2">HR02</strain>
    </source>
</reference>
<evidence type="ECO:0000256" key="1">
    <source>
        <dbReference type="SAM" id="MobiDB-lite"/>
    </source>
</evidence>
<dbReference type="RefSeq" id="XP_044722413.1">
    <property type="nucleotide sequence ID" value="XM_044861387.1"/>
</dbReference>
<protein>
    <submittedName>
        <fullName evidence="2">Uncharacterized protein</fullName>
    </submittedName>
</protein>
<name>A0A9P8N0Z4_9HYPO</name>
<feature type="region of interest" description="Disordered" evidence="1">
    <location>
        <begin position="101"/>
        <end position="164"/>
    </location>
</feature>
<gene>
    <name evidence="2" type="ORF">HRG_02916</name>
</gene>
<dbReference type="EMBL" id="JAIZPD010000003">
    <property type="protein sequence ID" value="KAH0964900.1"/>
    <property type="molecule type" value="Genomic_DNA"/>
</dbReference>
<feature type="compositionally biased region" description="Polar residues" evidence="1">
    <location>
        <begin position="155"/>
        <end position="164"/>
    </location>
</feature>
<accession>A0A9P8N0Z4</accession>
<evidence type="ECO:0000313" key="2">
    <source>
        <dbReference type="EMBL" id="KAH0964900.1"/>
    </source>
</evidence>
<proteinExistence type="predicted"/>
<evidence type="ECO:0000313" key="3">
    <source>
        <dbReference type="Proteomes" id="UP000824596"/>
    </source>
</evidence>
<keyword evidence="3" id="KW-1185">Reference proteome</keyword>